<comment type="caution">
    <text evidence="2">The sequence shown here is derived from an EMBL/GenBank/DDBJ whole genome shotgun (WGS) entry which is preliminary data.</text>
</comment>
<accession>A0A9P4Y381</accession>
<dbReference type="EMBL" id="MU032347">
    <property type="protein sequence ID" value="KAF3766147.1"/>
    <property type="molecule type" value="Genomic_DNA"/>
</dbReference>
<evidence type="ECO:0000256" key="1">
    <source>
        <dbReference type="SAM" id="SignalP"/>
    </source>
</evidence>
<evidence type="ECO:0008006" key="4">
    <source>
        <dbReference type="Google" id="ProtNLM"/>
    </source>
</evidence>
<reference evidence="2" key="1">
    <citation type="journal article" date="2020" name="Phytopathology">
        <title>Genome sequence of the chestnut blight fungus Cryphonectria parasitica EP155: A fundamental resource for an archetypical invasive plant pathogen.</title>
        <authorList>
            <person name="Crouch J.A."/>
            <person name="Dawe A."/>
            <person name="Aerts A."/>
            <person name="Barry K."/>
            <person name="Churchill A.C.L."/>
            <person name="Grimwood J."/>
            <person name="Hillman B."/>
            <person name="Milgroom M.G."/>
            <person name="Pangilinan J."/>
            <person name="Smith M."/>
            <person name="Salamov A."/>
            <person name="Schmutz J."/>
            <person name="Yadav J."/>
            <person name="Grigoriev I.V."/>
            <person name="Nuss D."/>
        </authorList>
    </citation>
    <scope>NUCLEOTIDE SEQUENCE</scope>
    <source>
        <strain evidence="2">EP155</strain>
    </source>
</reference>
<dbReference type="Proteomes" id="UP000803844">
    <property type="component" value="Unassembled WGS sequence"/>
</dbReference>
<evidence type="ECO:0000313" key="2">
    <source>
        <dbReference type="EMBL" id="KAF3766147.1"/>
    </source>
</evidence>
<organism evidence="2 3">
    <name type="scientific">Cryphonectria parasitica (strain ATCC 38755 / EP155)</name>
    <dbReference type="NCBI Taxonomy" id="660469"/>
    <lineage>
        <taxon>Eukaryota</taxon>
        <taxon>Fungi</taxon>
        <taxon>Dikarya</taxon>
        <taxon>Ascomycota</taxon>
        <taxon>Pezizomycotina</taxon>
        <taxon>Sordariomycetes</taxon>
        <taxon>Sordariomycetidae</taxon>
        <taxon>Diaporthales</taxon>
        <taxon>Cryphonectriaceae</taxon>
        <taxon>Cryphonectria-Endothia species complex</taxon>
        <taxon>Cryphonectria</taxon>
    </lineage>
</organism>
<name>A0A9P4Y381_CRYP1</name>
<gene>
    <name evidence="2" type="ORF">M406DRAFT_329988</name>
</gene>
<proteinExistence type="predicted"/>
<protein>
    <recommendedName>
        <fullName evidence="4">Secreted protein</fullName>
    </recommendedName>
</protein>
<evidence type="ECO:0000313" key="3">
    <source>
        <dbReference type="Proteomes" id="UP000803844"/>
    </source>
</evidence>
<dbReference type="GeneID" id="63837599"/>
<keyword evidence="1" id="KW-0732">Signal</keyword>
<keyword evidence="3" id="KW-1185">Reference proteome</keyword>
<dbReference type="AlphaFoldDB" id="A0A9P4Y381"/>
<sequence>MHLALLLLLLLLLASPRVFVHLLSVERPVSHTESSTYVPKAPDEGSVYHQVHNVLILHFDSGSRIPEPYLGVIVSLVASRLRAAPGEMLVAVYRLVEIKPTPMRRHIGGAQWDKMDKSHVHWLLLLPVRFTLFLNCEQRPRDILSLAITHIYITRGPHLTTGQKYKTAEAAREAEKPYQCFRELQAITITSITMHSVLSSLLSFLALDAASTPSVKAIHFSTITVTTGFVPAPTGSVTAILFNTITVTSTPAPTVMVS</sequence>
<feature type="signal peptide" evidence="1">
    <location>
        <begin position="1"/>
        <end position="20"/>
    </location>
</feature>
<feature type="chain" id="PRO_5040494570" description="Secreted protein" evidence="1">
    <location>
        <begin position="21"/>
        <end position="258"/>
    </location>
</feature>
<dbReference type="RefSeq" id="XP_040777108.1">
    <property type="nucleotide sequence ID" value="XM_040920470.1"/>
</dbReference>